<accession>A0ACC4D687</accession>
<dbReference type="Proteomes" id="UP001638806">
    <property type="component" value="Unassembled WGS sequence"/>
</dbReference>
<evidence type="ECO:0000313" key="2">
    <source>
        <dbReference type="Proteomes" id="UP001638806"/>
    </source>
</evidence>
<organism evidence="1 2">
    <name type="scientific">Purpureocillium lilacinum</name>
    <name type="common">Paecilomyces lilacinus</name>
    <dbReference type="NCBI Taxonomy" id="33203"/>
    <lineage>
        <taxon>Eukaryota</taxon>
        <taxon>Fungi</taxon>
        <taxon>Dikarya</taxon>
        <taxon>Ascomycota</taxon>
        <taxon>Pezizomycotina</taxon>
        <taxon>Sordariomycetes</taxon>
        <taxon>Hypocreomycetidae</taxon>
        <taxon>Hypocreales</taxon>
        <taxon>Ophiocordycipitaceae</taxon>
        <taxon>Purpureocillium</taxon>
    </lineage>
</organism>
<name>A0ACC4D687_PURLI</name>
<sequence length="425" mass="46415">MPAPAKLWAPWKASKIPKRRAHSVGRSSRRPVPDEGSSPPPASVTSVASVTAAASRPPAALGRWQLPDWEWTPEASWTIRGPFASGSFSHRRPAGLDPVDAGRRPAGAKGHWSADELTFRPCLTSTPARARNPGWACAGDKSSCTPTDGITRIHGTESLARNPRRTLIDVRCPGSTAVCRSVSYAHMSRPGFMAGEASLPRVSRFAPARPGARHAEWHLGAQASPRVLATWWASRIASTDSGWDLHALTPSMNQLRGAVDRGCFRHEADCSVWAWTHGHMSSIVIQDRVSSIDGSECLCCGKMHYLDARICRVTANKGLLGKWSRRGADKILRFARPESRQSPACFFRHEVPTCRAGHSPYYMNQPCLKRRDEPAQSLCRKGSVNVCSTRLQEARLGIRTPAVANTLPDKRGQPDEMRCDATLGA</sequence>
<protein>
    <submittedName>
        <fullName evidence="1">Uncharacterized protein</fullName>
    </submittedName>
</protein>
<evidence type="ECO:0000313" key="1">
    <source>
        <dbReference type="EMBL" id="KAL3951766.1"/>
    </source>
</evidence>
<reference evidence="1" key="1">
    <citation type="submission" date="2024-12" db="EMBL/GenBank/DDBJ databases">
        <title>Comparative genomics and development of molecular markers within Purpureocillium lilacinum and among Purpureocillium species.</title>
        <authorList>
            <person name="Yeh Z.-Y."/>
            <person name="Ni N.-T."/>
            <person name="Lo P.-H."/>
            <person name="Mushyakhwo K."/>
            <person name="Lin C.-F."/>
            <person name="Nai Y.-S."/>
        </authorList>
    </citation>
    <scope>NUCLEOTIDE SEQUENCE</scope>
    <source>
        <strain evidence="1">NCHU-NPUST-175</strain>
    </source>
</reference>
<gene>
    <name evidence="1" type="ORF">ACCO45_013483</name>
</gene>
<keyword evidence="2" id="KW-1185">Reference proteome</keyword>
<comment type="caution">
    <text evidence="1">The sequence shown here is derived from an EMBL/GenBank/DDBJ whole genome shotgun (WGS) entry which is preliminary data.</text>
</comment>
<proteinExistence type="predicted"/>
<dbReference type="EMBL" id="JBGNUJ010000013">
    <property type="protein sequence ID" value="KAL3951766.1"/>
    <property type="molecule type" value="Genomic_DNA"/>
</dbReference>